<dbReference type="RefSeq" id="WP_138323147.1">
    <property type="nucleotide sequence ID" value="NZ_CP040463.1"/>
</dbReference>
<dbReference type="Proteomes" id="UP000306825">
    <property type="component" value="Chromosome"/>
</dbReference>
<reference evidence="1 2" key="1">
    <citation type="submission" date="2019-05" db="EMBL/GenBank/DDBJ databases">
        <title>A comparative analysis of the Nautiliaceae.</title>
        <authorList>
            <person name="Grosche A."/>
            <person name="Smedile F."/>
            <person name="Vetriani C."/>
        </authorList>
    </citation>
    <scope>NUCLEOTIDE SEQUENCE [LARGE SCALE GENOMIC DNA]</scope>
    <source>
        <strain evidence="1 2">TB-2</strain>
    </source>
</reference>
<evidence type="ECO:0000313" key="2">
    <source>
        <dbReference type="Proteomes" id="UP000306825"/>
    </source>
</evidence>
<proteinExistence type="predicted"/>
<accession>A0ABX5V9Q5</accession>
<keyword evidence="2" id="KW-1185">Reference proteome</keyword>
<dbReference type="EMBL" id="CP040463">
    <property type="protein sequence ID" value="QCT94319.1"/>
    <property type="molecule type" value="Genomic_DNA"/>
</dbReference>
<gene>
    <name evidence="1" type="ORF">FE773_03740</name>
</gene>
<organism evidence="1 2">
    <name type="scientific">Caminibacter mediatlanticus TB-2</name>
    <dbReference type="NCBI Taxonomy" id="391592"/>
    <lineage>
        <taxon>Bacteria</taxon>
        <taxon>Pseudomonadati</taxon>
        <taxon>Campylobacterota</taxon>
        <taxon>Epsilonproteobacteria</taxon>
        <taxon>Nautiliales</taxon>
        <taxon>Nautiliaceae</taxon>
        <taxon>Caminibacter</taxon>
    </lineage>
</organism>
<name>A0ABX5V9Q5_9BACT</name>
<protein>
    <submittedName>
        <fullName evidence="1">Uncharacterized protein</fullName>
    </submittedName>
</protein>
<sequence length="141" mass="16336">MVIIWGKYIFKIGKDITTIIPKSNYIINSYIEHEAKAITNYYSIDIKYYGNLNSKKNLNIPYSKNKKIQLNTIDNKRISITKCTNGLKLPNKSLLITSKKTKIELSGEIFNLDMMKIYQIYNSEEIICGDIKNDIIAIYIN</sequence>
<evidence type="ECO:0000313" key="1">
    <source>
        <dbReference type="EMBL" id="QCT94319.1"/>
    </source>
</evidence>